<feature type="binding site" evidence="2">
    <location>
        <position position="268"/>
    </location>
    <ligand>
        <name>Ca(2+)</name>
        <dbReference type="ChEBI" id="CHEBI:29108"/>
        <label>4</label>
    </ligand>
</feature>
<proteinExistence type="predicted"/>
<dbReference type="Pfam" id="PF00045">
    <property type="entry name" value="Hemopexin"/>
    <property type="match status" value="4"/>
</dbReference>
<name>A0A1B6DEQ4_9HEMI</name>
<feature type="repeat" description="Hemopexin" evidence="3">
    <location>
        <begin position="168"/>
        <end position="214"/>
    </location>
</feature>
<gene>
    <name evidence="5" type="ORF">g.37182</name>
</gene>
<evidence type="ECO:0008006" key="6">
    <source>
        <dbReference type="Google" id="ProtNLM"/>
    </source>
</evidence>
<dbReference type="InterPro" id="IPR018487">
    <property type="entry name" value="Hemopexin-like_repeat"/>
</dbReference>
<feature type="repeat" description="Hemopexin" evidence="3">
    <location>
        <begin position="115"/>
        <end position="164"/>
    </location>
</feature>
<feature type="repeat" description="Hemopexin" evidence="3">
    <location>
        <begin position="216"/>
        <end position="264"/>
    </location>
</feature>
<dbReference type="PIRSF" id="PIRSF001191">
    <property type="entry name" value="Peptidase_M10A_matrix"/>
    <property type="match status" value="1"/>
</dbReference>
<comment type="cofactor">
    <cofactor evidence="2">
        <name>Ca(2+)</name>
        <dbReference type="ChEBI" id="CHEBI:29108"/>
    </cofactor>
    <text evidence="2">Can bind about 5 Ca(2+) ions per subunit.</text>
</comment>
<dbReference type="FunFam" id="2.110.10.10:FF:000018">
    <property type="entry name" value="Matrix metallopeptidase 25b"/>
    <property type="match status" value="1"/>
</dbReference>
<dbReference type="GO" id="GO:0004222">
    <property type="term" value="F:metalloendopeptidase activity"/>
    <property type="evidence" value="ECO:0007669"/>
    <property type="project" value="InterPro"/>
</dbReference>
<feature type="repeat" description="Hemopexin" evidence="3">
    <location>
        <begin position="265"/>
        <end position="311"/>
    </location>
</feature>
<dbReference type="GO" id="GO:0005615">
    <property type="term" value="C:extracellular space"/>
    <property type="evidence" value="ECO:0007669"/>
    <property type="project" value="TreeGrafter"/>
</dbReference>
<dbReference type="GO" id="GO:0006508">
    <property type="term" value="P:proteolysis"/>
    <property type="evidence" value="ECO:0007669"/>
    <property type="project" value="InterPro"/>
</dbReference>
<dbReference type="GO" id="GO:0030198">
    <property type="term" value="P:extracellular matrix organization"/>
    <property type="evidence" value="ECO:0007669"/>
    <property type="project" value="TreeGrafter"/>
</dbReference>
<dbReference type="CDD" id="cd00094">
    <property type="entry name" value="HX"/>
    <property type="match status" value="1"/>
</dbReference>
<feature type="region of interest" description="Disordered" evidence="4">
    <location>
        <begin position="32"/>
        <end position="118"/>
    </location>
</feature>
<evidence type="ECO:0000256" key="4">
    <source>
        <dbReference type="SAM" id="MobiDB-lite"/>
    </source>
</evidence>
<dbReference type="GO" id="GO:0030574">
    <property type="term" value="P:collagen catabolic process"/>
    <property type="evidence" value="ECO:0007669"/>
    <property type="project" value="TreeGrafter"/>
</dbReference>
<evidence type="ECO:0000313" key="5">
    <source>
        <dbReference type="EMBL" id="JAS24120.1"/>
    </source>
</evidence>
<keyword evidence="2" id="KW-0479">Metal-binding</keyword>
<organism evidence="5">
    <name type="scientific">Clastoptera arizonana</name>
    <name type="common">Arizona spittle bug</name>
    <dbReference type="NCBI Taxonomy" id="38151"/>
    <lineage>
        <taxon>Eukaryota</taxon>
        <taxon>Metazoa</taxon>
        <taxon>Ecdysozoa</taxon>
        <taxon>Arthropoda</taxon>
        <taxon>Hexapoda</taxon>
        <taxon>Insecta</taxon>
        <taxon>Pterygota</taxon>
        <taxon>Neoptera</taxon>
        <taxon>Paraneoptera</taxon>
        <taxon>Hemiptera</taxon>
        <taxon>Auchenorrhyncha</taxon>
        <taxon>Cercopoidea</taxon>
        <taxon>Clastopteridae</taxon>
        <taxon>Clastoptera</taxon>
    </lineage>
</organism>
<dbReference type="PANTHER" id="PTHR10201:SF169">
    <property type="entry name" value="MATRIX METALLOPROTEINASE-16-LIKE PROTEIN"/>
    <property type="match status" value="1"/>
</dbReference>
<feature type="binding site" evidence="2">
    <location>
        <position position="222"/>
    </location>
    <ligand>
        <name>Ca(2+)</name>
        <dbReference type="ChEBI" id="CHEBI:29108"/>
        <label>5</label>
    </ligand>
</feature>
<feature type="binding site" evidence="2">
    <location>
        <position position="172"/>
    </location>
    <ligand>
        <name>Ca(2+)</name>
        <dbReference type="ChEBI" id="CHEBI:29108"/>
        <label>4</label>
    </ligand>
</feature>
<dbReference type="AlphaFoldDB" id="A0A1B6DEQ4"/>
<feature type="compositionally biased region" description="Low complexity" evidence="4">
    <location>
        <begin position="55"/>
        <end position="75"/>
    </location>
</feature>
<feature type="compositionally biased region" description="Basic and acidic residues" evidence="4">
    <location>
        <begin position="36"/>
        <end position="53"/>
    </location>
</feature>
<dbReference type="SMART" id="SM00120">
    <property type="entry name" value="HX"/>
    <property type="match status" value="4"/>
</dbReference>
<dbReference type="PANTHER" id="PTHR10201">
    <property type="entry name" value="MATRIX METALLOPROTEINASE"/>
    <property type="match status" value="1"/>
</dbReference>
<dbReference type="InterPro" id="IPR021190">
    <property type="entry name" value="Pept_M10A"/>
</dbReference>
<sequence length="313" mass="36300">MNPYYRRPSSSTFNLGYDDILGMYELYIKSPLPEDTNNKETFENESDHDRDEENTSVTNKMTTTSTSTTPRSKITFEGDDESVDVHKHHDKKHNIPGSGGPFSPDFSPTPSDKSPDGCSGNFDAVSVLRGELFVLKDKWLWRLSEPGKILPSYPVKLNRMLHRFPSSVKKIDAVYEREDDSNMVFFTGKRYWVFDGNDFIENSPKLITELGLPEYLTHIDAAMVWSKNKKTYFFSGDQYWRYNETTRIMDNGYPQSISRFRGVPEGLDSAFTWIDGTTYFFKDKDYWEFNNTWQVTEDGFPKSATKYLLNCPY</sequence>
<dbReference type="GO" id="GO:0008270">
    <property type="term" value="F:zinc ion binding"/>
    <property type="evidence" value="ECO:0007669"/>
    <property type="project" value="InterPro"/>
</dbReference>
<evidence type="ECO:0000256" key="2">
    <source>
        <dbReference type="PIRSR" id="PIRSR621190-2"/>
    </source>
</evidence>
<dbReference type="EMBL" id="GEDC01013178">
    <property type="protein sequence ID" value="JAS24120.1"/>
    <property type="molecule type" value="Transcribed_RNA"/>
</dbReference>
<dbReference type="SUPFAM" id="SSF50923">
    <property type="entry name" value="Hemopexin-like domain"/>
    <property type="match status" value="1"/>
</dbReference>
<keyword evidence="1" id="KW-0677">Repeat</keyword>
<keyword evidence="2" id="KW-0106">Calcium</keyword>
<evidence type="ECO:0000256" key="1">
    <source>
        <dbReference type="ARBA" id="ARBA00022737"/>
    </source>
</evidence>
<evidence type="ECO:0000256" key="3">
    <source>
        <dbReference type="PROSITE-ProRule" id="PRU01011"/>
    </source>
</evidence>
<feature type="compositionally biased region" description="Low complexity" evidence="4">
    <location>
        <begin position="101"/>
        <end position="112"/>
    </location>
</feature>
<dbReference type="PROSITE" id="PS51642">
    <property type="entry name" value="HEMOPEXIN_2"/>
    <property type="match status" value="4"/>
</dbReference>
<dbReference type="Gene3D" id="2.110.10.10">
    <property type="entry name" value="Hemopexin-like domain"/>
    <property type="match status" value="1"/>
</dbReference>
<dbReference type="InterPro" id="IPR036375">
    <property type="entry name" value="Hemopexin-like_dom_sf"/>
</dbReference>
<dbReference type="InterPro" id="IPR000585">
    <property type="entry name" value="Hemopexin-like_dom"/>
</dbReference>
<protein>
    <recommendedName>
        <fullName evidence="6">Peptidase M10 metallopeptidase domain-containing protein</fullName>
    </recommendedName>
</protein>
<reference evidence="5" key="1">
    <citation type="submission" date="2015-12" db="EMBL/GenBank/DDBJ databases">
        <title>De novo transcriptome assembly of four potential Pierce s Disease insect vectors from Arizona vineyards.</title>
        <authorList>
            <person name="Tassone E.E."/>
        </authorList>
    </citation>
    <scope>NUCLEOTIDE SEQUENCE</scope>
</reference>
<accession>A0A1B6DEQ4</accession>
<feature type="binding site" evidence="2">
    <location>
        <position position="123"/>
    </location>
    <ligand>
        <name>Ca(2+)</name>
        <dbReference type="ChEBI" id="CHEBI:29108"/>
        <label>4</label>
    </ligand>
</feature>